<protein>
    <recommendedName>
        <fullName evidence="1">Mycothiol-dependent maleylpyruvate isomerase metal-binding domain-containing protein</fullName>
    </recommendedName>
</protein>
<comment type="caution">
    <text evidence="2">The sequence shown here is derived from an EMBL/GenBank/DDBJ whole genome shotgun (WGS) entry which is preliminary data.</text>
</comment>
<evidence type="ECO:0000259" key="1">
    <source>
        <dbReference type="Pfam" id="PF11716"/>
    </source>
</evidence>
<sequence>MGSEGGGSVSRKRNPGAGIWTVVHDERTALVRDLEALPADKWATPSLCPGWDVHDVLAHLVDDAKTTRLGFVRRFIAAGFDFDRCNAQGVARERAKDPFGTLDAFRAAVRRTTSAPAPPATRLVEVFVHGEDIRRPLGLARSYPASHVASALAYQAATSMKLGGGKERTEGLRLEATDTEFGTGAGKLVRGTASALLLAVSGRPLDTHELAGPGTAALLA</sequence>
<keyword evidence="3" id="KW-1185">Reference proteome</keyword>
<accession>A0ABQ5MV06</accession>
<proteinExistence type="predicted"/>
<dbReference type="NCBIfam" id="TIGR03083">
    <property type="entry name" value="maleylpyruvate isomerase family mycothiol-dependent enzyme"/>
    <property type="match status" value="1"/>
</dbReference>
<organism evidence="2 3">
    <name type="scientific">Arthrobacter mangrovi</name>
    <dbReference type="NCBI Taxonomy" id="2966350"/>
    <lineage>
        <taxon>Bacteria</taxon>
        <taxon>Bacillati</taxon>
        <taxon>Actinomycetota</taxon>
        <taxon>Actinomycetes</taxon>
        <taxon>Micrococcales</taxon>
        <taxon>Micrococcaceae</taxon>
        <taxon>Arthrobacter</taxon>
    </lineage>
</organism>
<dbReference type="Proteomes" id="UP001209654">
    <property type="component" value="Unassembled WGS sequence"/>
</dbReference>
<name>A0ABQ5MV06_9MICC</name>
<feature type="domain" description="Mycothiol-dependent maleylpyruvate isomerase metal-binding" evidence="1">
    <location>
        <begin position="24"/>
        <end position="116"/>
    </location>
</feature>
<dbReference type="InterPro" id="IPR017517">
    <property type="entry name" value="Maleyloyr_isom"/>
</dbReference>
<dbReference type="EMBL" id="BRVS01000008">
    <property type="protein sequence ID" value="GLB67778.1"/>
    <property type="molecule type" value="Genomic_DNA"/>
</dbReference>
<reference evidence="2 3" key="1">
    <citation type="journal article" date="2023" name="Int. J. Syst. Evol. Microbiol.">
        <title>Arthrobacter mangrovi sp. nov., an actinobacterium isolated from the rhizosphere of a mangrove.</title>
        <authorList>
            <person name="Hamada M."/>
            <person name="Saitou S."/>
            <person name="Enomoto N."/>
            <person name="Nanri K."/>
            <person name="Hidaka K."/>
            <person name="Miura T."/>
            <person name="Tamura T."/>
        </authorList>
    </citation>
    <scope>NUCLEOTIDE SEQUENCE [LARGE SCALE GENOMIC DNA]</scope>
    <source>
        <strain evidence="2 3">NBRC 112813</strain>
    </source>
</reference>
<dbReference type="SUPFAM" id="SSF109854">
    <property type="entry name" value="DinB/YfiT-like putative metalloenzymes"/>
    <property type="match status" value="1"/>
</dbReference>
<evidence type="ECO:0000313" key="3">
    <source>
        <dbReference type="Proteomes" id="UP001209654"/>
    </source>
</evidence>
<evidence type="ECO:0000313" key="2">
    <source>
        <dbReference type="EMBL" id="GLB67778.1"/>
    </source>
</evidence>
<dbReference type="InterPro" id="IPR034660">
    <property type="entry name" value="DinB/YfiT-like"/>
</dbReference>
<gene>
    <name evidence="2" type="ORF">AHIS1636_22180</name>
</gene>
<dbReference type="Gene3D" id="1.20.120.450">
    <property type="entry name" value="dinb family like domain"/>
    <property type="match status" value="1"/>
</dbReference>
<dbReference type="Pfam" id="PF11716">
    <property type="entry name" value="MDMPI_N"/>
    <property type="match status" value="1"/>
</dbReference>
<dbReference type="InterPro" id="IPR024344">
    <property type="entry name" value="MDMPI_metal-binding"/>
</dbReference>